<organism evidence="2 3">
    <name type="scientific">Epilithonimonas bovis DSM 19482</name>
    <dbReference type="NCBI Taxonomy" id="1121284"/>
    <lineage>
        <taxon>Bacteria</taxon>
        <taxon>Pseudomonadati</taxon>
        <taxon>Bacteroidota</taxon>
        <taxon>Flavobacteriia</taxon>
        <taxon>Flavobacteriales</taxon>
        <taxon>Weeksellaceae</taxon>
        <taxon>Chryseobacterium group</taxon>
        <taxon>Epilithonimonas</taxon>
    </lineage>
</organism>
<dbReference type="STRING" id="1121284.SAMN05660493_00816"/>
<dbReference type="Pfam" id="PF20508">
    <property type="entry name" value="DUF6734"/>
    <property type="match status" value="1"/>
</dbReference>
<protein>
    <recommendedName>
        <fullName evidence="1">DUF6734 domain-containing protein</fullName>
    </recommendedName>
</protein>
<keyword evidence="3" id="KW-1185">Reference proteome</keyword>
<dbReference type="AlphaFoldDB" id="A0A1U7PUG0"/>
<gene>
    <name evidence="2" type="ORF">SAMN05660493_00816</name>
</gene>
<evidence type="ECO:0000313" key="2">
    <source>
        <dbReference type="EMBL" id="SIT96144.1"/>
    </source>
</evidence>
<sequence length="453" mass="54633">MKIIQSFWSGKNNDIRDNRGWLSYEYHWLGWILSCNQIRKFYDEVELYTDSFGYEVLIEKLQLPYTKVHVVLDEMNEYPKDLWAIAKIKAYQLQDKPFLHVDGDVFIWDKFPDDFVSGNLIAQNLENTTDYYREMWNKITPHLNFIPDEILNYHNEHSNLGCNMGIIGGNDVVFFQEYTKKSFEFVNRNKENWNEFNLFNFNIFFEQQLFYEMVDLQHKQISYLFDEVWGDNSYLGFGNFQDIPHKRFYLHLLGNFKRRLNICKFLETYVIRDYPKTFERLKNLYPEKYSFFDAQIATFSFSKKSNEELIENFKTEISENRLQINSKNLLARNLLITTLFEKYDTAIENNEDVMLVLLNCFEIENEEDIENFGNQNLKVREYDYTYIAYDFDNIDKLMLEELQKPILLSLFLQNMKSYLEDNASENELNDFNSLLINRLKYFLESKILLIFEN</sequence>
<dbReference type="InterPro" id="IPR046621">
    <property type="entry name" value="DUF6734"/>
</dbReference>
<evidence type="ECO:0000313" key="3">
    <source>
        <dbReference type="Proteomes" id="UP000187261"/>
    </source>
</evidence>
<dbReference type="EMBL" id="FTPU01000006">
    <property type="protein sequence ID" value="SIT96144.1"/>
    <property type="molecule type" value="Genomic_DNA"/>
</dbReference>
<proteinExistence type="predicted"/>
<dbReference type="OrthoDB" id="771064at2"/>
<name>A0A1U7PUG0_9FLAO</name>
<dbReference type="Proteomes" id="UP000187261">
    <property type="component" value="Unassembled WGS sequence"/>
</dbReference>
<evidence type="ECO:0000259" key="1">
    <source>
        <dbReference type="Pfam" id="PF20508"/>
    </source>
</evidence>
<reference evidence="3" key="1">
    <citation type="submission" date="2016-10" db="EMBL/GenBank/DDBJ databases">
        <authorList>
            <person name="Varghese N."/>
            <person name="Submissions S."/>
        </authorList>
    </citation>
    <scope>NUCLEOTIDE SEQUENCE [LARGE SCALE GENOMIC DNA]</scope>
    <source>
        <strain evidence="3">DSM 19482</strain>
    </source>
</reference>
<accession>A0A1U7PUG0</accession>
<dbReference type="RefSeq" id="WP_076782201.1">
    <property type="nucleotide sequence ID" value="NZ_FTPU01000006.1"/>
</dbReference>
<feature type="domain" description="DUF6734" evidence="1">
    <location>
        <begin position="1"/>
        <end position="283"/>
    </location>
</feature>